<gene>
    <name evidence="8" type="ORF">DHEL01_v207394</name>
</gene>
<keyword evidence="4 6" id="KW-0472">Membrane</keyword>
<proteinExistence type="inferred from homology"/>
<evidence type="ECO:0000256" key="1">
    <source>
        <dbReference type="ARBA" id="ARBA00004141"/>
    </source>
</evidence>
<dbReference type="OrthoDB" id="5342292at2759"/>
<feature type="domain" description="Rhodopsin" evidence="7">
    <location>
        <begin position="30"/>
        <end position="272"/>
    </location>
</feature>
<dbReference type="EMBL" id="MAVT02000665">
    <property type="protein sequence ID" value="POS74215.1"/>
    <property type="molecule type" value="Genomic_DNA"/>
</dbReference>
<comment type="caution">
    <text evidence="8">The sequence shown here is derived from an EMBL/GenBank/DDBJ whole genome shotgun (WGS) entry which is preliminary data.</text>
</comment>
<name>A0A2P5HVG0_DIAHE</name>
<keyword evidence="2 6" id="KW-0812">Transmembrane</keyword>
<sequence>MSDSDETFIGNRLIVFIAFFSPLQLALVLLRFLARRITQRPRGLDDWLVVASLLSQFVQAGISIGALKHGGVGYHEEWLLANHPGLVTGFLKYLLAIATWYFMTCSFGKLAICVFYRTLFPQRSVHIIIYISAGIMICTAIATSIANLAACEPFSAAWGSLEVQAQHCIDKEALYIWASFPSIVTDVVLLVLPLPITWKLHTTKRLKIALTFTFFIGSIGLISSILRFVTFSNNNSFIDATWNAVELIIWTIAEPGIYLIAACLITLRPLLDKYGPKVWPQTSKAQSRGTGATSWVIRSKLSSSTPQNKVAGSRMPSHLSGDNFMASGERGISLSSIRARGDGFEHLLDPDESLRGQPPQVVNNGIRKTVDIGVSWEQATPP</sequence>
<dbReference type="STRING" id="158607.A0A2P5HVG0"/>
<protein>
    <submittedName>
        <fullName evidence="8">Integral membrane protein</fullName>
    </submittedName>
</protein>
<reference evidence="8" key="1">
    <citation type="submission" date="2017-09" db="EMBL/GenBank/DDBJ databases">
        <title>Polyketide synthases of a Diaporthe helianthi virulent isolate.</title>
        <authorList>
            <person name="Baroncelli R."/>
        </authorList>
    </citation>
    <scope>NUCLEOTIDE SEQUENCE [LARGE SCALE GENOMIC DNA]</scope>
    <source>
        <strain evidence="8">7/96</strain>
    </source>
</reference>
<feature type="transmembrane region" description="Helical" evidence="6">
    <location>
        <begin position="174"/>
        <end position="196"/>
    </location>
</feature>
<comment type="similarity">
    <text evidence="5">Belongs to the SAT4 family.</text>
</comment>
<feature type="transmembrane region" description="Helical" evidence="6">
    <location>
        <begin position="12"/>
        <end position="34"/>
    </location>
</feature>
<evidence type="ECO:0000313" key="9">
    <source>
        <dbReference type="Proteomes" id="UP000094444"/>
    </source>
</evidence>
<comment type="subcellular location">
    <subcellularLocation>
        <location evidence="1">Membrane</location>
        <topology evidence="1">Multi-pass membrane protein</topology>
    </subcellularLocation>
</comment>
<evidence type="ECO:0000256" key="6">
    <source>
        <dbReference type="SAM" id="Phobius"/>
    </source>
</evidence>
<dbReference type="PANTHER" id="PTHR33048">
    <property type="entry name" value="PTH11-LIKE INTEGRAL MEMBRANE PROTEIN (AFU_ORTHOLOGUE AFUA_5G11245)"/>
    <property type="match status" value="1"/>
</dbReference>
<dbReference type="Proteomes" id="UP000094444">
    <property type="component" value="Unassembled WGS sequence"/>
</dbReference>
<keyword evidence="3 6" id="KW-1133">Transmembrane helix</keyword>
<feature type="transmembrane region" description="Helical" evidence="6">
    <location>
        <begin position="90"/>
        <end position="115"/>
    </location>
</feature>
<evidence type="ECO:0000256" key="3">
    <source>
        <dbReference type="ARBA" id="ARBA00022989"/>
    </source>
</evidence>
<evidence type="ECO:0000259" key="7">
    <source>
        <dbReference type="Pfam" id="PF20684"/>
    </source>
</evidence>
<accession>A0A2P5HVG0</accession>
<keyword evidence="9" id="KW-1185">Reference proteome</keyword>
<feature type="transmembrane region" description="Helical" evidence="6">
    <location>
        <begin position="248"/>
        <end position="267"/>
    </location>
</feature>
<evidence type="ECO:0000256" key="5">
    <source>
        <dbReference type="ARBA" id="ARBA00038359"/>
    </source>
</evidence>
<dbReference type="InParanoid" id="A0A2P5HVG0"/>
<dbReference type="InterPro" id="IPR052337">
    <property type="entry name" value="SAT4-like"/>
</dbReference>
<feature type="transmembrane region" description="Helical" evidence="6">
    <location>
        <begin position="127"/>
        <end position="150"/>
    </location>
</feature>
<evidence type="ECO:0000256" key="4">
    <source>
        <dbReference type="ARBA" id="ARBA00023136"/>
    </source>
</evidence>
<dbReference type="Pfam" id="PF20684">
    <property type="entry name" value="Fung_rhodopsin"/>
    <property type="match status" value="1"/>
</dbReference>
<organism evidence="8 9">
    <name type="scientific">Diaporthe helianthi</name>
    <dbReference type="NCBI Taxonomy" id="158607"/>
    <lineage>
        <taxon>Eukaryota</taxon>
        <taxon>Fungi</taxon>
        <taxon>Dikarya</taxon>
        <taxon>Ascomycota</taxon>
        <taxon>Pezizomycotina</taxon>
        <taxon>Sordariomycetes</taxon>
        <taxon>Sordariomycetidae</taxon>
        <taxon>Diaporthales</taxon>
        <taxon>Diaporthaceae</taxon>
        <taxon>Diaporthe</taxon>
    </lineage>
</organism>
<dbReference type="GO" id="GO:0016020">
    <property type="term" value="C:membrane"/>
    <property type="evidence" value="ECO:0007669"/>
    <property type="project" value="UniProtKB-SubCell"/>
</dbReference>
<evidence type="ECO:0000313" key="8">
    <source>
        <dbReference type="EMBL" id="POS74215.1"/>
    </source>
</evidence>
<dbReference type="PANTHER" id="PTHR33048:SF47">
    <property type="entry name" value="INTEGRAL MEMBRANE PROTEIN-RELATED"/>
    <property type="match status" value="1"/>
</dbReference>
<evidence type="ECO:0000256" key="2">
    <source>
        <dbReference type="ARBA" id="ARBA00022692"/>
    </source>
</evidence>
<feature type="transmembrane region" description="Helical" evidence="6">
    <location>
        <begin position="46"/>
        <end position="70"/>
    </location>
</feature>
<feature type="transmembrane region" description="Helical" evidence="6">
    <location>
        <begin position="208"/>
        <end position="228"/>
    </location>
</feature>
<dbReference type="AlphaFoldDB" id="A0A2P5HVG0"/>
<dbReference type="InterPro" id="IPR049326">
    <property type="entry name" value="Rhodopsin_dom_fungi"/>
</dbReference>